<evidence type="ECO:0000313" key="2">
    <source>
        <dbReference type="EMBL" id="SLM34575.1"/>
    </source>
</evidence>
<accession>A0A1W5CV19</accession>
<dbReference type="PANTHER" id="PTHR35392">
    <property type="entry name" value="ZN(II)2CYS6 TRANSCRIPTION FACTOR (EUROFUNG)-RELATED-RELATED"/>
    <property type="match status" value="1"/>
</dbReference>
<name>A0A1W5CV19_9LECA</name>
<dbReference type="PANTHER" id="PTHR35392:SF3">
    <property type="entry name" value="ZN(2)-C6 FUNGAL-TYPE DOMAIN-CONTAINING PROTEIN"/>
    <property type="match status" value="1"/>
</dbReference>
<feature type="region of interest" description="Disordered" evidence="1">
    <location>
        <begin position="188"/>
        <end position="208"/>
    </location>
</feature>
<evidence type="ECO:0000313" key="3">
    <source>
        <dbReference type="Proteomes" id="UP000192927"/>
    </source>
</evidence>
<dbReference type="InterPro" id="IPR052973">
    <property type="entry name" value="Fungal_sec-metab_reg_TF"/>
</dbReference>
<proteinExistence type="predicted"/>
<keyword evidence="3" id="KW-1185">Reference proteome</keyword>
<dbReference type="EMBL" id="FWEW01000347">
    <property type="protein sequence ID" value="SLM34575.1"/>
    <property type="molecule type" value="Genomic_DNA"/>
</dbReference>
<sequence length="728" mass="81735">MLTKRIAFAERSPIPIRYNDVGGQGLNQTTARLDPGDAYDTLGGHSIPGLSNYGRGVNVSARTRLTNPTQVTHGHQEICSRLPSGGGQTLIPAWVVVPPCEHTTVVSNEQFYLLQNRMILPGEGPTHEATSLYSLDGAFPSLNGAGLATTGPTVPFSGYAAASYQPLAENHVSPEASAFMQDNAQSETLADGNPVSMPSSSCIPQSTSLPQSSPSLCTGFSSSRFVADDFLFQQQCFAVGQENFSVRNQPELSNQRELLQNRISLNGETDEAFSSSINIVPHLDASNGSLSRVQTVFNGEQLPQLENVDLVANAQKPQKLGDYGVKRANKASTTARSSRGLRHTTRIRSKTVKPSQFRERQIRGIQTIDQATTRLLLDPESGELQGHRKDVLISSRHDWQLLHTRELDLTQDMGSILKVTVSRYDPIPGDKTAYEWEAKNGIHRIKMPPYCITHVEEAKLCMFRYAKESRLSYLENTLDSSNKILWDTFNIALRSGNFMVQKALELWVTNRMIERTWRLCGDDTLGLEPVSDKTSPWADTVPVTPLMDQQLDQIVIQWLLKPLRKPILTNLKRFIKEKAKENWFEIHLTIFILLHNSEVHLAHARQFAQRYGMSGRYGPYGKYIEAENQFHTARTILAHFHHVCRGSIPLTLDWNSTNSLQHTKLDKEQIEYLVRLKEHISENEGMMLALRANNNYEIDLYWCHQMFFAGWVPGQGHIEELPSETTNT</sequence>
<organism evidence="2 3">
    <name type="scientific">Lasallia pustulata</name>
    <dbReference type="NCBI Taxonomy" id="136370"/>
    <lineage>
        <taxon>Eukaryota</taxon>
        <taxon>Fungi</taxon>
        <taxon>Dikarya</taxon>
        <taxon>Ascomycota</taxon>
        <taxon>Pezizomycotina</taxon>
        <taxon>Lecanoromycetes</taxon>
        <taxon>OSLEUM clade</taxon>
        <taxon>Umbilicariomycetidae</taxon>
        <taxon>Umbilicariales</taxon>
        <taxon>Umbilicariaceae</taxon>
        <taxon>Lasallia</taxon>
    </lineage>
</organism>
<dbReference type="Proteomes" id="UP000192927">
    <property type="component" value="Unassembled WGS sequence"/>
</dbReference>
<protein>
    <submittedName>
        <fullName evidence="2">Uncharacterized protein</fullName>
    </submittedName>
</protein>
<evidence type="ECO:0000256" key="1">
    <source>
        <dbReference type="SAM" id="MobiDB-lite"/>
    </source>
</evidence>
<dbReference type="AlphaFoldDB" id="A0A1W5CV19"/>
<reference evidence="3" key="1">
    <citation type="submission" date="2017-03" db="EMBL/GenBank/DDBJ databases">
        <authorList>
            <person name="Sharma R."/>
            <person name="Thines M."/>
        </authorList>
    </citation>
    <scope>NUCLEOTIDE SEQUENCE [LARGE SCALE GENOMIC DNA]</scope>
</reference>